<accession>A0A7S4BNU8</accession>
<keyword evidence="2" id="KW-0472">Membrane</keyword>
<dbReference type="PANTHER" id="PTHR48148">
    <property type="entry name" value="KERATINOCYTE PROLINE-RICH PROTEIN"/>
    <property type="match status" value="1"/>
</dbReference>
<evidence type="ECO:0000256" key="1">
    <source>
        <dbReference type="SAM" id="MobiDB-lite"/>
    </source>
</evidence>
<dbReference type="EMBL" id="HBIZ01038568">
    <property type="protein sequence ID" value="CAE0771993.1"/>
    <property type="molecule type" value="Transcribed_RNA"/>
</dbReference>
<proteinExistence type="predicted"/>
<keyword evidence="2" id="KW-1133">Transmembrane helix</keyword>
<feature type="region of interest" description="Disordered" evidence="1">
    <location>
        <begin position="716"/>
        <end position="751"/>
    </location>
</feature>
<reference evidence="3" key="1">
    <citation type="submission" date="2021-01" db="EMBL/GenBank/DDBJ databases">
        <authorList>
            <person name="Corre E."/>
            <person name="Pelletier E."/>
            <person name="Niang G."/>
            <person name="Scheremetjew M."/>
            <person name="Finn R."/>
            <person name="Kale V."/>
            <person name="Holt S."/>
            <person name="Cochrane G."/>
            <person name="Meng A."/>
            <person name="Brown T."/>
            <person name="Cohen L."/>
        </authorList>
    </citation>
    <scope>NUCLEOTIDE SEQUENCE</scope>
    <source>
        <strain evidence="3">CCMP645</strain>
    </source>
</reference>
<dbReference type="PANTHER" id="PTHR48148:SF2">
    <property type="entry name" value="PA14 DOMAIN-CONTAINING PROTEIN"/>
    <property type="match status" value="1"/>
</dbReference>
<feature type="region of interest" description="Disordered" evidence="1">
    <location>
        <begin position="303"/>
        <end position="353"/>
    </location>
</feature>
<feature type="compositionally biased region" description="Pro residues" evidence="1">
    <location>
        <begin position="307"/>
        <end position="353"/>
    </location>
</feature>
<organism evidence="3">
    <name type="scientific">Chrysotila carterae</name>
    <name type="common">Marine alga</name>
    <name type="synonym">Syracosphaera carterae</name>
    <dbReference type="NCBI Taxonomy" id="13221"/>
    <lineage>
        <taxon>Eukaryota</taxon>
        <taxon>Haptista</taxon>
        <taxon>Haptophyta</taxon>
        <taxon>Prymnesiophyceae</taxon>
        <taxon>Isochrysidales</taxon>
        <taxon>Isochrysidaceae</taxon>
        <taxon>Chrysotila</taxon>
    </lineage>
</organism>
<feature type="compositionally biased region" description="Basic and acidic residues" evidence="1">
    <location>
        <begin position="496"/>
        <end position="513"/>
    </location>
</feature>
<evidence type="ECO:0000256" key="2">
    <source>
        <dbReference type="SAM" id="Phobius"/>
    </source>
</evidence>
<dbReference type="AlphaFoldDB" id="A0A7S4BNU8"/>
<dbReference type="PRINTS" id="PR01217">
    <property type="entry name" value="PRICHEXTENSN"/>
</dbReference>
<feature type="region of interest" description="Disordered" evidence="1">
    <location>
        <begin position="450"/>
        <end position="599"/>
    </location>
</feature>
<feature type="compositionally biased region" description="Acidic residues" evidence="1">
    <location>
        <begin position="408"/>
        <end position="419"/>
    </location>
</feature>
<protein>
    <submittedName>
        <fullName evidence="3">Uncharacterized protein</fullName>
    </submittedName>
</protein>
<evidence type="ECO:0000313" key="3">
    <source>
        <dbReference type="EMBL" id="CAE0771993.1"/>
    </source>
</evidence>
<sequence>MRRSLVHDARPGLFHDSSFRFIPLLAHVTKRRPGHQSINFLGVFYATVAIFAGLSVASAKLENEGKSCSKECWQPGILHSGECSSGYCGSGGCCMAGAVLYPCDGFGGCDGHECCTRIPFRDPLISPHPPPRPPPPPPLPPPRPISECAIEHIEYRIEAKREDSIGDEIFQVGVTVEPWRPGSWVTLTFEQKDLQLGKALPIKVMETTFAELLDDEHETLSDPGNKKQKIDRRTLHFRLLPDKNDKNTKSFTDCMFKDVLVGWHTQTSQKVLMDMHSDICIRGTFRFWSYGNVEDSLTHIGCRLADSPPPPEPPSPPPPPRPSPPPLTPPPPPSPHPPPRPPPPSAPPPPPPEISTSTLVISLAGAASLVAACLAIVACRAGYLYATLLNAGQRRAMKRGRQKLSTNADDDDDHDDYDGSLEQQHHSYVAEGEADGSHLDKVPLELADVEMPSKDAPADRDEQPVKPLRQGVQGSGDTEPAAIMLPPPLAQGMGEAKPRHLSAKEEHMEDVPHGNDSADVMQSLSESDTIKGVRKKSFQPGDGTTRMAAMPDTAGPRPSDTGDQRRSHQGSGADEGGARSRSKILHSKGGKWEEEFDEESRLRQIREDVAMYGQNWPSAFAGVTDAIDQAIVGAGPEGQLLDPAANSAAHVPAKRPAPLPVKNTPAADKKPPDFDFDADDGGLRPTFSAAAAKRAEGFLQADIIYGDEVLVQRPTHTKRAQAGLAAQQRPEPADTASRSDAKLSKIWENLD</sequence>
<gene>
    <name evidence="3" type="ORF">PCAR00345_LOCUS24605</name>
</gene>
<name>A0A7S4BNU8_CHRCT</name>
<feature type="region of interest" description="Disordered" evidence="1">
    <location>
        <begin position="645"/>
        <end position="681"/>
    </location>
</feature>
<feature type="compositionally biased region" description="Basic and acidic residues" evidence="1">
    <location>
        <begin position="451"/>
        <end position="464"/>
    </location>
</feature>
<feature type="compositionally biased region" description="Basic residues" evidence="1">
    <location>
        <begin position="580"/>
        <end position="589"/>
    </location>
</feature>
<feature type="transmembrane region" description="Helical" evidence="2">
    <location>
        <begin position="40"/>
        <end position="59"/>
    </location>
</feature>
<keyword evidence="2" id="KW-0812">Transmembrane</keyword>
<feature type="region of interest" description="Disordered" evidence="1">
    <location>
        <begin position="400"/>
        <end position="420"/>
    </location>
</feature>